<feature type="compositionally biased region" description="Acidic residues" evidence="1">
    <location>
        <begin position="45"/>
        <end position="54"/>
    </location>
</feature>
<evidence type="ECO:0000313" key="3">
    <source>
        <dbReference type="Proteomes" id="UP000198221"/>
    </source>
</evidence>
<keyword evidence="3" id="KW-1185">Reference proteome</keyword>
<feature type="compositionally biased region" description="Basic and acidic residues" evidence="1">
    <location>
        <begin position="1"/>
        <end position="14"/>
    </location>
</feature>
<accession>A0A1C5JNT8</accession>
<dbReference type="OrthoDB" id="3365610at2"/>
<dbReference type="RefSeq" id="WP_089014434.1">
    <property type="nucleotide sequence ID" value="NZ_LT607754.1"/>
</dbReference>
<proteinExistence type="predicted"/>
<organism evidence="2 3">
    <name type="scientific">Micromonospora inositola</name>
    <dbReference type="NCBI Taxonomy" id="47865"/>
    <lineage>
        <taxon>Bacteria</taxon>
        <taxon>Bacillati</taxon>
        <taxon>Actinomycetota</taxon>
        <taxon>Actinomycetes</taxon>
        <taxon>Micromonosporales</taxon>
        <taxon>Micromonosporaceae</taxon>
        <taxon>Micromonospora</taxon>
    </lineage>
</organism>
<feature type="compositionally biased region" description="Basic and acidic residues" evidence="1">
    <location>
        <begin position="258"/>
        <end position="267"/>
    </location>
</feature>
<protein>
    <submittedName>
        <fullName evidence="2">Uncharacterized protein</fullName>
    </submittedName>
</protein>
<name>A0A1C5JNT8_9ACTN</name>
<dbReference type="EMBL" id="LT607754">
    <property type="protein sequence ID" value="SCG71879.1"/>
    <property type="molecule type" value="Genomic_DNA"/>
</dbReference>
<sequence>MPKKKMWVEYDDGSHLSQSQKKPGEYSPLTREDGTNKLGHVTLSDIDEDDEEDPYVYVPDPSEPDRPPAPAESLLSEREKEMLRDLLILGATIVADKAKPHVTRWLEQAVPVVRSTWNRFRSRETGGPAIRAEHAAAAAAAHPTETQEVVAALEAYRASMSTEEARNRFLAALVTRLYSEEQLRILREARIEDVNGLLALDSMVEALTADQLRAAITALLEENPSLLGDGAPAELGRILGGRRTEAARVPLPGGRATEPPRRTERGH</sequence>
<reference evidence="3" key="1">
    <citation type="submission" date="2016-06" db="EMBL/GenBank/DDBJ databases">
        <authorList>
            <person name="Varghese N."/>
            <person name="Submissions Spin"/>
        </authorList>
    </citation>
    <scope>NUCLEOTIDE SEQUENCE [LARGE SCALE GENOMIC DNA]</scope>
    <source>
        <strain evidence="3">DSM 43819</strain>
    </source>
</reference>
<feature type="region of interest" description="Disordered" evidence="1">
    <location>
        <begin position="1"/>
        <end position="72"/>
    </location>
</feature>
<dbReference type="AlphaFoldDB" id="A0A1C5JNT8"/>
<gene>
    <name evidence="2" type="ORF">GA0070613_4987</name>
</gene>
<evidence type="ECO:0000313" key="2">
    <source>
        <dbReference type="EMBL" id="SCG71879.1"/>
    </source>
</evidence>
<feature type="region of interest" description="Disordered" evidence="1">
    <location>
        <begin position="242"/>
        <end position="267"/>
    </location>
</feature>
<evidence type="ECO:0000256" key="1">
    <source>
        <dbReference type="SAM" id="MobiDB-lite"/>
    </source>
</evidence>
<dbReference type="Proteomes" id="UP000198221">
    <property type="component" value="Chromosome I"/>
</dbReference>